<dbReference type="Pfam" id="PF00877">
    <property type="entry name" value="NLPC_P60"/>
    <property type="match status" value="1"/>
</dbReference>
<dbReference type="GO" id="GO:0008234">
    <property type="term" value="F:cysteine-type peptidase activity"/>
    <property type="evidence" value="ECO:0007669"/>
    <property type="project" value="UniProtKB-KW"/>
</dbReference>
<dbReference type="GO" id="GO:0006508">
    <property type="term" value="P:proteolysis"/>
    <property type="evidence" value="ECO:0007669"/>
    <property type="project" value="UniProtKB-KW"/>
</dbReference>
<dbReference type="EMBL" id="CP002452">
    <property type="protein sequence ID" value="ADV46051.1"/>
    <property type="molecule type" value="Genomic_DNA"/>
</dbReference>
<dbReference type="HOGENOM" id="CLU_028171_1_0_7"/>
<dbReference type="Gene3D" id="3.90.1720.10">
    <property type="entry name" value="endopeptidase domain like (from Nostoc punctiforme)"/>
    <property type="match status" value="1"/>
</dbReference>
<dbReference type="InterPro" id="IPR038765">
    <property type="entry name" value="Papain-like_cys_pep_sf"/>
</dbReference>
<evidence type="ECO:0000256" key="2">
    <source>
        <dbReference type="ARBA" id="ARBA00022670"/>
    </source>
</evidence>
<reference evidence="9" key="2">
    <citation type="submission" date="2011-01" db="EMBL/GenBank/DDBJ databases">
        <title>The complete genome of Nitratifractor salsuginis DSM 16511.</title>
        <authorList>
            <consortium name="US DOE Joint Genome Institute (JGI-PGF)"/>
            <person name="Lucas S."/>
            <person name="Copeland A."/>
            <person name="Lapidus A."/>
            <person name="Bruce D."/>
            <person name="Goodwin L."/>
            <person name="Pitluck S."/>
            <person name="Kyrpides N."/>
            <person name="Mavromatis K."/>
            <person name="Ivanova N."/>
            <person name="Mikhailova N."/>
            <person name="Zeytun A."/>
            <person name="Detter J.C."/>
            <person name="Tapia R."/>
            <person name="Han C."/>
            <person name="Land M."/>
            <person name="Hauser L."/>
            <person name="Markowitz V."/>
            <person name="Cheng J.-F."/>
            <person name="Hugenholtz P."/>
            <person name="Woyke T."/>
            <person name="Wu D."/>
            <person name="Tindall B."/>
            <person name="Schuetze A."/>
            <person name="Brambilla E."/>
            <person name="Klenk H.-P."/>
            <person name="Eisen J.A."/>
        </authorList>
    </citation>
    <scope>NUCLEOTIDE SEQUENCE [LARGE SCALE GENOMIC DNA]</scope>
    <source>
        <strain evidence="9">DSM 16511 / JCM 12458 / E9I37-1</strain>
    </source>
</reference>
<reference evidence="8 9" key="1">
    <citation type="journal article" date="2011" name="Stand. Genomic Sci.">
        <title>Complete genome sequence of Nitratifractor salsuginis type strain (E9I37-1).</title>
        <authorList>
            <person name="Anderson I."/>
            <person name="Sikorski J."/>
            <person name="Zeytun A."/>
            <person name="Nolan M."/>
            <person name="Lapidus A."/>
            <person name="Lucas S."/>
            <person name="Hammon N."/>
            <person name="Deshpande S."/>
            <person name="Cheng J.F."/>
            <person name="Tapia R."/>
            <person name="Han C."/>
            <person name="Goodwin L."/>
            <person name="Pitluck S."/>
            <person name="Liolios K."/>
            <person name="Pagani I."/>
            <person name="Ivanova N."/>
            <person name="Huntemann M."/>
            <person name="Mavromatis K."/>
            <person name="Ovchinikova G."/>
            <person name="Pati A."/>
            <person name="Chen A."/>
            <person name="Palaniappan K."/>
            <person name="Land M."/>
            <person name="Hauser L."/>
            <person name="Brambilla E.M."/>
            <person name="Ngatchou-Djao O.D."/>
            <person name="Rohde M."/>
            <person name="Tindall B.J."/>
            <person name="Goker M."/>
            <person name="Detter J.C."/>
            <person name="Woyke T."/>
            <person name="Bristow J."/>
            <person name="Eisen J.A."/>
            <person name="Markowitz V."/>
            <person name="Hugenholtz P."/>
            <person name="Klenk H.P."/>
            <person name="Kyrpides N.C."/>
        </authorList>
    </citation>
    <scope>NUCLEOTIDE SEQUENCE [LARGE SCALE GENOMIC DNA]</scope>
    <source>
        <strain evidence="9">DSM 16511 / JCM 12458 / E9I37-1</strain>
    </source>
</reference>
<sequence>MIQALWLCLLPLWLLASWHLEPGKRPRSAIDRLPFKSVRDMRTIPQNPAYYARQLRPMSRSRQLAYDREYNRIYFSPWEPGYRIEEPKEELLWATPFVLKRKLYDTRKRLIPMKRRQAWVRNAQMEKLGSVGARAISVRHTDLRALPTRTPAYRDPWKSTEGFPFDYLQNSELHLNVPLYLSHYSKDGRWAFVQAAHANGWVPVKDIALVNERFIKAFKTGRYYLTTKDDLWLKEGKKRYSLIKMSTLFPLDRSGRWLLFARRGARGQALLTRIRRPSKKLIALKPLRFTPRNVARIARELYGEPYGWGGKMMTRDCSATTRDFFAEFGIFLKRNSAKQVKAGHATKIKGLPATQKKAAILRYAKPFRSMLYVPGHITLYLGKYRGEPVIMHTYWGIRQKDWSKYPLCRTIITTTHPGDELPNTRKKSELINTLQQIITF</sequence>
<name>E6X2B6_NITSE</name>
<feature type="domain" description="NLPC/P60 N-terminal" evidence="6">
    <location>
        <begin position="7"/>
        <end position="127"/>
    </location>
</feature>
<evidence type="ECO:0000259" key="6">
    <source>
        <dbReference type="Pfam" id="PF12912"/>
    </source>
</evidence>
<dbReference type="STRING" id="749222.Nitsa_0786"/>
<feature type="domain" description="SH3b1" evidence="7">
    <location>
        <begin position="151"/>
        <end position="203"/>
    </location>
</feature>
<dbReference type="SUPFAM" id="SSF54001">
    <property type="entry name" value="Cysteine proteinases"/>
    <property type="match status" value="1"/>
</dbReference>
<accession>E6X2B6</accession>
<keyword evidence="3" id="KW-0378">Hydrolase</keyword>
<dbReference type="RefSeq" id="WP_013553745.1">
    <property type="nucleotide sequence ID" value="NC_014935.1"/>
</dbReference>
<feature type="domain" description="NlpC/P60" evidence="5">
    <location>
        <begin position="303"/>
        <end position="382"/>
    </location>
</feature>
<keyword evidence="2" id="KW-0645">Protease</keyword>
<dbReference type="InterPro" id="IPR027017">
    <property type="entry name" value="P60_peptidase_YkfC"/>
</dbReference>
<comment type="similarity">
    <text evidence="1">Belongs to the peptidase C40 family.</text>
</comment>
<dbReference type="eggNOG" id="COG0791">
    <property type="taxonomic scope" value="Bacteria"/>
</dbReference>
<dbReference type="KEGG" id="nsa:Nitsa_0786"/>
<protein>
    <submittedName>
        <fullName evidence="8">NLP/P60 protein</fullName>
    </submittedName>
</protein>
<gene>
    <name evidence="8" type="ordered locus">Nitsa_0786</name>
</gene>
<dbReference type="InterPro" id="IPR039439">
    <property type="entry name" value="SH3b1_dom"/>
</dbReference>
<evidence type="ECO:0000256" key="3">
    <source>
        <dbReference type="ARBA" id="ARBA00022801"/>
    </source>
</evidence>
<dbReference type="InterPro" id="IPR025606">
    <property type="entry name" value="NLPC/P60_N_dom"/>
</dbReference>
<dbReference type="InterPro" id="IPR000064">
    <property type="entry name" value="NLP_P60_dom"/>
</dbReference>
<organism evidence="8 9">
    <name type="scientific">Nitratifractor salsuginis (strain DSM 16511 / JCM 12458 / E9I37-1)</name>
    <dbReference type="NCBI Taxonomy" id="749222"/>
    <lineage>
        <taxon>Bacteria</taxon>
        <taxon>Pseudomonadati</taxon>
        <taxon>Campylobacterota</taxon>
        <taxon>Epsilonproteobacteria</taxon>
        <taxon>Campylobacterales</taxon>
        <taxon>Sulfurovaceae</taxon>
        <taxon>Nitratifractor</taxon>
    </lineage>
</organism>
<dbReference type="Pfam" id="PF12913">
    <property type="entry name" value="SH3_6"/>
    <property type="match status" value="1"/>
</dbReference>
<proteinExistence type="inferred from homology"/>
<dbReference type="PIRSF" id="PIRSF019015">
    <property type="entry name" value="P60_peptidase_YkfC"/>
    <property type="match status" value="1"/>
</dbReference>
<dbReference type="Pfam" id="PF12912">
    <property type="entry name" value="N_NLPC_P60"/>
    <property type="match status" value="1"/>
</dbReference>
<dbReference type="Proteomes" id="UP000008633">
    <property type="component" value="Chromosome"/>
</dbReference>
<dbReference type="AlphaFoldDB" id="E6X2B6"/>
<evidence type="ECO:0000313" key="9">
    <source>
        <dbReference type="Proteomes" id="UP000008633"/>
    </source>
</evidence>
<keyword evidence="4" id="KW-0788">Thiol protease</keyword>
<evidence type="ECO:0000256" key="1">
    <source>
        <dbReference type="ARBA" id="ARBA00007074"/>
    </source>
</evidence>
<evidence type="ECO:0000256" key="4">
    <source>
        <dbReference type="ARBA" id="ARBA00022807"/>
    </source>
</evidence>
<dbReference type="OrthoDB" id="9799970at2"/>
<keyword evidence="9" id="KW-1185">Reference proteome</keyword>
<evidence type="ECO:0000313" key="8">
    <source>
        <dbReference type="EMBL" id="ADV46051.1"/>
    </source>
</evidence>
<evidence type="ECO:0000259" key="7">
    <source>
        <dbReference type="Pfam" id="PF12913"/>
    </source>
</evidence>
<evidence type="ECO:0000259" key="5">
    <source>
        <dbReference type="Pfam" id="PF00877"/>
    </source>
</evidence>